<dbReference type="GO" id="GO:0016887">
    <property type="term" value="F:ATP hydrolysis activity"/>
    <property type="evidence" value="ECO:0007669"/>
    <property type="project" value="InterPro"/>
</dbReference>
<dbReference type="SUPFAM" id="SSF52540">
    <property type="entry name" value="P-loop containing nucleoside triphosphate hydrolases"/>
    <property type="match status" value="1"/>
</dbReference>
<evidence type="ECO:0000259" key="3">
    <source>
        <dbReference type="PROSITE" id="PS50893"/>
    </source>
</evidence>
<dbReference type="PROSITE" id="PS50893">
    <property type="entry name" value="ABC_TRANSPORTER_2"/>
    <property type="match status" value="1"/>
</dbReference>
<evidence type="ECO:0000256" key="1">
    <source>
        <dbReference type="ARBA" id="ARBA00022741"/>
    </source>
</evidence>
<dbReference type="InterPro" id="IPR003439">
    <property type="entry name" value="ABC_transporter-like_ATP-bd"/>
</dbReference>
<evidence type="ECO:0000313" key="5">
    <source>
        <dbReference type="Proteomes" id="UP000075418"/>
    </source>
</evidence>
<comment type="caution">
    <text evidence="4">The sequence shown here is derived from an EMBL/GenBank/DDBJ whole genome shotgun (WGS) entry which is preliminary data.</text>
</comment>
<dbReference type="GO" id="GO:0005524">
    <property type="term" value="F:ATP binding"/>
    <property type="evidence" value="ECO:0007669"/>
    <property type="project" value="UniProtKB-KW"/>
</dbReference>
<dbReference type="PANTHER" id="PTHR24220">
    <property type="entry name" value="IMPORT ATP-BINDING PROTEIN"/>
    <property type="match status" value="1"/>
</dbReference>
<dbReference type="AlphaFoldDB" id="A0A151A6W5"/>
<dbReference type="RefSeq" id="WP_061855221.1">
    <property type="nucleotide sequence ID" value="NZ_LUGM01000002.1"/>
</dbReference>
<keyword evidence="1" id="KW-0547">Nucleotide-binding</keyword>
<organism evidence="4 5">
    <name type="scientific">Staphylococcus kloosii</name>
    <dbReference type="NCBI Taxonomy" id="29384"/>
    <lineage>
        <taxon>Bacteria</taxon>
        <taxon>Bacillati</taxon>
        <taxon>Bacillota</taxon>
        <taxon>Bacilli</taxon>
        <taxon>Bacillales</taxon>
        <taxon>Staphylococcaceae</taxon>
        <taxon>Staphylococcus</taxon>
    </lineage>
</organism>
<feature type="domain" description="ABC transporter" evidence="3">
    <location>
        <begin position="2"/>
        <end position="208"/>
    </location>
</feature>
<proteinExistence type="predicted"/>
<dbReference type="GO" id="GO:0005886">
    <property type="term" value="C:plasma membrane"/>
    <property type="evidence" value="ECO:0007669"/>
    <property type="project" value="TreeGrafter"/>
</dbReference>
<accession>A0A151A6W5</accession>
<dbReference type="Proteomes" id="UP000075418">
    <property type="component" value="Unassembled WGS sequence"/>
</dbReference>
<evidence type="ECO:0000256" key="2">
    <source>
        <dbReference type="ARBA" id="ARBA00022840"/>
    </source>
</evidence>
<sequence>MIKLVNISKSYKSKKVINAFNYDIEDGDFIVISGESGKGKTTLLNIIGLLEKTDSGKISYNNRVLSKQKDILHVVREDIAYIYQNYGLLVNETVFTNLTLPLNISKKDKDKINSVLINVGLDEKILKEKVYSCSGGEQQRIAIARAILKQPKVLIADEPTGNLDENNSDEVMKLFTQLNSQGVSIVMATHNKKYFDLGNKIINLDTLIK</sequence>
<dbReference type="InterPro" id="IPR015854">
    <property type="entry name" value="ABC_transpr_LolD-like"/>
</dbReference>
<dbReference type="SMART" id="SM00382">
    <property type="entry name" value="AAA"/>
    <property type="match status" value="1"/>
</dbReference>
<protein>
    <submittedName>
        <fullName evidence="4">ABC transporter</fullName>
    </submittedName>
</protein>
<dbReference type="Gene3D" id="3.40.50.300">
    <property type="entry name" value="P-loop containing nucleotide triphosphate hydrolases"/>
    <property type="match status" value="1"/>
</dbReference>
<dbReference type="PROSITE" id="PS00211">
    <property type="entry name" value="ABC_TRANSPORTER_1"/>
    <property type="match status" value="1"/>
</dbReference>
<name>A0A151A6W5_9STAP</name>
<evidence type="ECO:0000313" key="4">
    <source>
        <dbReference type="EMBL" id="KYH15077.1"/>
    </source>
</evidence>
<dbReference type="Pfam" id="PF00005">
    <property type="entry name" value="ABC_tran"/>
    <property type="match status" value="1"/>
</dbReference>
<dbReference type="InterPro" id="IPR003593">
    <property type="entry name" value="AAA+_ATPase"/>
</dbReference>
<gene>
    <name evidence="4" type="ORF">A0131_09885</name>
</gene>
<dbReference type="GO" id="GO:0022857">
    <property type="term" value="F:transmembrane transporter activity"/>
    <property type="evidence" value="ECO:0007669"/>
    <property type="project" value="TreeGrafter"/>
</dbReference>
<dbReference type="InterPro" id="IPR027417">
    <property type="entry name" value="P-loop_NTPase"/>
</dbReference>
<reference evidence="4 5" key="1">
    <citation type="submission" date="2016-02" db="EMBL/GenBank/DDBJ databases">
        <title>Draft genome sequence of hydrocarbon degrading Staphylococcus saprophyticus Strain CNV2, isolated from crude-oil contaminated soil from Noonmati Oil Refinery, Guwahati, Assam, India.</title>
        <authorList>
            <person name="Mukherjee A."/>
            <person name="Chettri B."/>
            <person name="Langpoklakpam J."/>
            <person name="Singh A.K."/>
            <person name="Chattopadhyay D.J."/>
        </authorList>
    </citation>
    <scope>NUCLEOTIDE SEQUENCE [LARGE SCALE GENOMIC DNA]</scope>
    <source>
        <strain evidence="4 5">CNV2</strain>
    </source>
</reference>
<dbReference type="InterPro" id="IPR017871">
    <property type="entry name" value="ABC_transporter-like_CS"/>
</dbReference>
<dbReference type="EMBL" id="LUGM01000002">
    <property type="protein sequence ID" value="KYH15077.1"/>
    <property type="molecule type" value="Genomic_DNA"/>
</dbReference>
<keyword evidence="2" id="KW-0067">ATP-binding</keyword>